<dbReference type="InterPro" id="IPR043936">
    <property type="entry name" value="HOOK_N"/>
</dbReference>
<dbReference type="InterPro" id="IPR001715">
    <property type="entry name" value="CH_dom"/>
</dbReference>
<dbReference type="CDD" id="cd22222">
    <property type="entry name" value="HkD_Hook"/>
    <property type="match status" value="1"/>
</dbReference>
<evidence type="ECO:0000256" key="4">
    <source>
        <dbReference type="ARBA" id="ARBA00022701"/>
    </source>
</evidence>
<dbReference type="GO" id="GO:0010256">
    <property type="term" value="P:endomembrane system organization"/>
    <property type="evidence" value="ECO:0007669"/>
    <property type="project" value="UniProtKB-ARBA"/>
</dbReference>
<keyword evidence="5 7" id="KW-0175">Coiled coil</keyword>
<proteinExistence type="inferred from homology"/>
<dbReference type="Ensembl" id="ENSACIT00000011122.1">
    <property type="protein sequence ID" value="ENSACIP00000010810.1"/>
    <property type="gene ID" value="ENSACIG00000008399.1"/>
</dbReference>
<dbReference type="GO" id="GO:0005874">
    <property type="term" value="C:microtubule"/>
    <property type="evidence" value="ECO:0007669"/>
    <property type="project" value="UniProtKB-KW"/>
</dbReference>
<organism evidence="10 11">
    <name type="scientific">Amphilophus citrinellus</name>
    <name type="common">Midas cichlid</name>
    <name type="synonym">Cichlasoma citrinellum</name>
    <dbReference type="NCBI Taxonomy" id="61819"/>
    <lineage>
        <taxon>Eukaryota</taxon>
        <taxon>Metazoa</taxon>
        <taxon>Chordata</taxon>
        <taxon>Craniata</taxon>
        <taxon>Vertebrata</taxon>
        <taxon>Euteleostomi</taxon>
        <taxon>Actinopterygii</taxon>
        <taxon>Neopterygii</taxon>
        <taxon>Teleostei</taxon>
        <taxon>Neoteleostei</taxon>
        <taxon>Acanthomorphata</taxon>
        <taxon>Ovalentaria</taxon>
        <taxon>Cichlomorphae</taxon>
        <taxon>Cichliformes</taxon>
        <taxon>Cichlidae</taxon>
        <taxon>New World cichlids</taxon>
        <taxon>Cichlasomatinae</taxon>
        <taxon>Heroini</taxon>
        <taxon>Amphilophus</taxon>
    </lineage>
</organism>
<dbReference type="GO" id="GO:0051959">
    <property type="term" value="F:dynein light intermediate chain binding"/>
    <property type="evidence" value="ECO:0007669"/>
    <property type="project" value="TreeGrafter"/>
</dbReference>
<dbReference type="SUPFAM" id="SSF116907">
    <property type="entry name" value="Hook domain"/>
    <property type="match status" value="1"/>
</dbReference>
<evidence type="ECO:0000259" key="9">
    <source>
        <dbReference type="PROSITE" id="PS50021"/>
    </source>
</evidence>
<feature type="domain" description="Calponin-homology (CH)" evidence="9">
    <location>
        <begin position="10"/>
        <end position="126"/>
    </location>
</feature>
<keyword evidence="3" id="KW-0963">Cytoplasm</keyword>
<accession>A0A3Q0RQA3</accession>
<dbReference type="FunFam" id="1.10.287.1490:FF:000091">
    <property type="entry name" value="Uncharacterized protein"/>
    <property type="match status" value="1"/>
</dbReference>
<dbReference type="GO" id="GO:0031122">
    <property type="term" value="P:cytoplasmic microtubule organization"/>
    <property type="evidence" value="ECO:0007669"/>
    <property type="project" value="InterPro"/>
</dbReference>
<comment type="similarity">
    <text evidence="2">Belongs to the hook family.</text>
</comment>
<dbReference type="GeneTree" id="ENSGT00940000159251"/>
<dbReference type="GO" id="GO:0008017">
    <property type="term" value="F:microtubule binding"/>
    <property type="evidence" value="ECO:0007669"/>
    <property type="project" value="InterPro"/>
</dbReference>
<name>A0A3Q0RQA3_AMPCI</name>
<dbReference type="PANTHER" id="PTHR18947">
    <property type="entry name" value="HOOK PROTEINS"/>
    <property type="match status" value="1"/>
</dbReference>
<reference evidence="10" key="1">
    <citation type="submission" date="2025-08" db="UniProtKB">
        <authorList>
            <consortium name="Ensembl"/>
        </authorList>
    </citation>
    <scope>IDENTIFICATION</scope>
</reference>
<dbReference type="GO" id="GO:0005813">
    <property type="term" value="C:centrosome"/>
    <property type="evidence" value="ECO:0007669"/>
    <property type="project" value="TreeGrafter"/>
</dbReference>
<evidence type="ECO:0000256" key="8">
    <source>
        <dbReference type="SAM" id="SignalP"/>
    </source>
</evidence>
<feature type="coiled-coil region" evidence="7">
    <location>
        <begin position="457"/>
        <end position="515"/>
    </location>
</feature>
<dbReference type="OMA" id="TYKKQVQ"/>
<dbReference type="Gene3D" id="1.10.418.10">
    <property type="entry name" value="Calponin-like domain"/>
    <property type="match status" value="1"/>
</dbReference>
<dbReference type="Pfam" id="PF05622">
    <property type="entry name" value="HOOK"/>
    <property type="match status" value="1"/>
</dbReference>
<feature type="coiled-coil region" evidence="7">
    <location>
        <begin position="554"/>
        <end position="632"/>
    </location>
</feature>
<evidence type="ECO:0000313" key="11">
    <source>
        <dbReference type="Proteomes" id="UP000261340"/>
    </source>
</evidence>
<dbReference type="GO" id="GO:0030705">
    <property type="term" value="P:cytoskeleton-dependent intracellular transport"/>
    <property type="evidence" value="ECO:0007669"/>
    <property type="project" value="InterPro"/>
</dbReference>
<evidence type="ECO:0000256" key="5">
    <source>
        <dbReference type="ARBA" id="ARBA00023054"/>
    </source>
</evidence>
<evidence type="ECO:0000256" key="3">
    <source>
        <dbReference type="ARBA" id="ARBA00022490"/>
    </source>
</evidence>
<dbReference type="PROSITE" id="PS50021">
    <property type="entry name" value="CH"/>
    <property type="match status" value="1"/>
</dbReference>
<dbReference type="Proteomes" id="UP000261340">
    <property type="component" value="Unplaced"/>
</dbReference>
<comment type="subcellular location">
    <subcellularLocation>
        <location evidence="1">Cytoplasm</location>
        <location evidence="1">Cytoskeleton</location>
    </subcellularLocation>
</comment>
<dbReference type="AlphaFoldDB" id="A0A3Q0RQA3"/>
<evidence type="ECO:0000313" key="10">
    <source>
        <dbReference type="Ensembl" id="ENSACIP00000010810.1"/>
    </source>
</evidence>
<keyword evidence="8" id="KW-0732">Signal</keyword>
<dbReference type="InterPro" id="IPR008636">
    <property type="entry name" value="Hook_C"/>
</dbReference>
<feature type="chain" id="PRO_5018733151" evidence="8">
    <location>
        <begin position="18"/>
        <end position="693"/>
    </location>
</feature>
<dbReference type="InterPro" id="IPR036872">
    <property type="entry name" value="CH_dom_sf"/>
</dbReference>
<dbReference type="PANTHER" id="PTHR18947:SF36">
    <property type="entry name" value="PROTEIN HOOK HOMOLOG 1"/>
    <property type="match status" value="1"/>
</dbReference>
<feature type="coiled-coil region" evidence="7">
    <location>
        <begin position="150"/>
        <end position="271"/>
    </location>
</feature>
<feature type="signal peptide" evidence="8">
    <location>
        <begin position="1"/>
        <end position="17"/>
    </location>
</feature>
<evidence type="ECO:0000256" key="6">
    <source>
        <dbReference type="ARBA" id="ARBA00023212"/>
    </source>
</evidence>
<evidence type="ECO:0000256" key="7">
    <source>
        <dbReference type="SAM" id="Coils"/>
    </source>
</evidence>
<evidence type="ECO:0000256" key="2">
    <source>
        <dbReference type="ARBA" id="ARBA00006946"/>
    </source>
</evidence>
<reference evidence="10" key="2">
    <citation type="submission" date="2025-09" db="UniProtKB">
        <authorList>
            <consortium name="Ensembl"/>
        </authorList>
    </citation>
    <scope>IDENTIFICATION</scope>
</reference>
<sequence>PWLLLELFTSKTPLCLLGSLQTFNTPAPCQTLEELTTGAAMSQALHQIDPAWFTDGWLSRIKSDVDDNWRLKMNNLKKILQMVVDYYNEVLGQEISDFPLPDVSLVAEKSDPIEMGRLLQLILGCAVRCERKQEYIRIIMTLEESVQHVVMTAIQELKKALEDLADLQAEKEALTQRCQELDLQVAVLQEERNSLLAENDVLTDRANQLDTFDDPSTPSGRKHSQLQQQLETLQEENFRLEAAKDDYRIHCEELEKQLIEVQHRNDELTSLAEESRALKDELDVLRNCSDRVVMLEASVETYKRKLENLGDLKRQMKLLEENNMTYMQNTVSLEEELRKANAARAQLETYKRQVQELHRKLSEETRRADNLAFEMKKLEEKHETGMKEKERIIIERDSLKEINEELRCTQAQQHQLSQAGILPSSSPSHDNLAAELMPVEYREKFIRLQHENKMLRVQQEECEREKIAALQAQLEEAHKTRSELDTENRLSRERISELQQQVEDLQKALQSQASKSSIFLPLRVQLNEAQDEIMKKKELLKDLQPDNTQTSLKVDELMAALKKKDDDMRAMEERYKMYLEKARNVIRALDPKLNPATAEIQSLRNQLADRDKQILSLERQCEQARLREYEEKLIVTAWYNKSLNFQKLAIESRLGGRTGSMLSPGQSFLTQQRQVSNAPRRALSISVPATTSK</sequence>
<dbReference type="GO" id="GO:0005737">
    <property type="term" value="C:cytoplasm"/>
    <property type="evidence" value="ECO:0007669"/>
    <property type="project" value="TreeGrafter"/>
</dbReference>
<dbReference type="STRING" id="61819.ENSACIP00000010810"/>
<keyword evidence="4" id="KW-0493">Microtubule</keyword>
<keyword evidence="6" id="KW-0206">Cytoskeleton</keyword>
<evidence type="ECO:0000256" key="1">
    <source>
        <dbReference type="ARBA" id="ARBA00004245"/>
    </source>
</evidence>
<dbReference type="Pfam" id="PF19047">
    <property type="entry name" value="HOOK_N"/>
    <property type="match status" value="1"/>
</dbReference>
<dbReference type="FunFam" id="1.10.418.10:FF:000024">
    <property type="entry name" value="Hook homolog 3 (Drosophila)"/>
    <property type="match status" value="1"/>
</dbReference>
<protein>
    <submittedName>
        <fullName evidence="10">Hook microtubule-tethering protein 1</fullName>
    </submittedName>
</protein>
<feature type="coiled-coil region" evidence="7">
    <location>
        <begin position="302"/>
        <end position="419"/>
    </location>
</feature>
<keyword evidence="11" id="KW-1185">Reference proteome</keyword>